<proteinExistence type="predicted"/>
<gene>
    <name evidence="1" type="ORF">KME25_09140</name>
</gene>
<dbReference type="Proteomes" id="UP000753908">
    <property type="component" value="Unassembled WGS sequence"/>
</dbReference>
<accession>A0A951PIQ0</accession>
<sequence>MAKALDLNQSYTASKIFELKIEVDELVAEFGYSLTRKRLNLPQYSGELDRLSELRERIEEVLPYVNLANEASRREILIAPVVLDLVHYTHAQLKIEYPIKVTEPLQGCFDYLLRTQTRLLVIKAKQEYLTNSFTQLAADLIALDLWTDSTQQPEIMGAVTTGTLWQFGVLHRAKKQIDQGFNSYRVTEDLEPLMRILVNALLI</sequence>
<protein>
    <submittedName>
        <fullName evidence="1">Uncharacterized protein</fullName>
    </submittedName>
</protein>
<evidence type="ECO:0000313" key="2">
    <source>
        <dbReference type="Proteomes" id="UP000753908"/>
    </source>
</evidence>
<reference evidence="1" key="2">
    <citation type="journal article" date="2022" name="Microbiol. Resour. Announc.">
        <title>Metagenome Sequencing to Explore Phylogenomics of Terrestrial Cyanobacteria.</title>
        <authorList>
            <person name="Ward R.D."/>
            <person name="Stajich J.E."/>
            <person name="Johansen J.R."/>
            <person name="Huntemann M."/>
            <person name="Clum A."/>
            <person name="Foster B."/>
            <person name="Foster B."/>
            <person name="Roux S."/>
            <person name="Palaniappan K."/>
            <person name="Varghese N."/>
            <person name="Mukherjee S."/>
            <person name="Reddy T.B.K."/>
            <person name="Daum C."/>
            <person name="Copeland A."/>
            <person name="Chen I.A."/>
            <person name="Ivanova N.N."/>
            <person name="Kyrpides N.C."/>
            <person name="Shapiro N."/>
            <person name="Eloe-Fadrosh E.A."/>
            <person name="Pietrasiak N."/>
        </authorList>
    </citation>
    <scope>NUCLEOTIDE SEQUENCE</scope>
    <source>
        <strain evidence="1">CPER-KK1</strain>
    </source>
</reference>
<organism evidence="1 2">
    <name type="scientific">Symplocastrum torsivum CPER-KK1</name>
    <dbReference type="NCBI Taxonomy" id="450513"/>
    <lineage>
        <taxon>Bacteria</taxon>
        <taxon>Bacillati</taxon>
        <taxon>Cyanobacteriota</taxon>
        <taxon>Cyanophyceae</taxon>
        <taxon>Oscillatoriophycideae</taxon>
        <taxon>Oscillatoriales</taxon>
        <taxon>Microcoleaceae</taxon>
        <taxon>Symplocastrum</taxon>
    </lineage>
</organism>
<evidence type="ECO:0000313" key="1">
    <source>
        <dbReference type="EMBL" id="MBW4544595.1"/>
    </source>
</evidence>
<name>A0A951PIQ0_9CYAN</name>
<reference evidence="1" key="1">
    <citation type="submission" date="2021-05" db="EMBL/GenBank/DDBJ databases">
        <authorList>
            <person name="Pietrasiak N."/>
            <person name="Ward R."/>
            <person name="Stajich J.E."/>
            <person name="Kurbessoian T."/>
        </authorList>
    </citation>
    <scope>NUCLEOTIDE SEQUENCE</scope>
    <source>
        <strain evidence="1">CPER-KK1</strain>
    </source>
</reference>
<dbReference type="AlphaFoldDB" id="A0A951PIQ0"/>
<comment type="caution">
    <text evidence="1">The sequence shown here is derived from an EMBL/GenBank/DDBJ whole genome shotgun (WGS) entry which is preliminary data.</text>
</comment>
<dbReference type="EMBL" id="JAHHIF010000009">
    <property type="protein sequence ID" value="MBW4544595.1"/>
    <property type="molecule type" value="Genomic_DNA"/>
</dbReference>